<keyword evidence="18" id="KW-1185">Reference proteome</keyword>
<gene>
    <name evidence="17" type="ORF">V9T40_009921</name>
</gene>
<comment type="similarity">
    <text evidence="4">Belongs to the dynein light intermediate chain family.</text>
</comment>
<dbReference type="InterPro" id="IPR027417">
    <property type="entry name" value="P-loop_NTPase"/>
</dbReference>
<dbReference type="InterPro" id="IPR012958">
    <property type="entry name" value="CHD_N"/>
</dbReference>
<evidence type="ECO:0000256" key="7">
    <source>
        <dbReference type="ARBA" id="ARBA00022490"/>
    </source>
</evidence>
<dbReference type="InterPro" id="IPR040045">
    <property type="entry name" value="DYNC2LI1"/>
</dbReference>
<evidence type="ECO:0000256" key="10">
    <source>
        <dbReference type="ARBA" id="ARBA00023017"/>
    </source>
</evidence>
<feature type="compositionally biased region" description="Acidic residues" evidence="15">
    <location>
        <begin position="378"/>
        <end position="396"/>
    </location>
</feature>
<evidence type="ECO:0000313" key="17">
    <source>
        <dbReference type="EMBL" id="KAK7597696.1"/>
    </source>
</evidence>
<evidence type="ECO:0000313" key="18">
    <source>
        <dbReference type="Proteomes" id="UP001367676"/>
    </source>
</evidence>
<comment type="caution">
    <text evidence="17">The sequence shown here is derived from an EMBL/GenBank/DDBJ whole genome shotgun (WGS) entry which is preliminary data.</text>
</comment>
<dbReference type="CDD" id="cd00084">
    <property type="entry name" value="HMG-box_SF"/>
    <property type="match status" value="1"/>
</dbReference>
<evidence type="ECO:0000256" key="2">
    <source>
        <dbReference type="ARBA" id="ARBA00004300"/>
    </source>
</evidence>
<feature type="region of interest" description="Disordered" evidence="15">
    <location>
        <begin position="318"/>
        <end position="340"/>
    </location>
</feature>
<dbReference type="PANTHER" id="PTHR13236">
    <property type="entry name" value="DYNEIN 2 LIGHT INTERMEDIATE CHAIN, ISOFORM 2"/>
    <property type="match status" value="1"/>
</dbReference>
<dbReference type="Gene3D" id="3.40.50.300">
    <property type="entry name" value="P-loop containing nucleotide triphosphate hydrolases"/>
    <property type="match status" value="1"/>
</dbReference>
<feature type="compositionally biased region" description="Acidic residues" evidence="15">
    <location>
        <begin position="440"/>
        <end position="452"/>
    </location>
</feature>
<comment type="subcellular location">
    <subcellularLocation>
        <location evidence="3">Cytoplasm</location>
        <location evidence="3">Cytoskeleton</location>
        <location evidence="3">Cilium axoneme</location>
    </subcellularLocation>
    <subcellularLocation>
        <location evidence="1">Cytoplasm</location>
        <location evidence="1">Cytoskeleton</location>
        <location evidence="1">Cilium basal body</location>
    </subcellularLocation>
    <subcellularLocation>
        <location evidence="2">Cytoplasm</location>
        <location evidence="2">Cytoskeleton</location>
        <location evidence="2">Microtubule organizing center</location>
        <location evidence="2">Centrosome</location>
    </subcellularLocation>
</comment>
<dbReference type="GO" id="GO:0036064">
    <property type="term" value="C:ciliary basal body"/>
    <property type="evidence" value="ECO:0007669"/>
    <property type="project" value="TreeGrafter"/>
</dbReference>
<keyword evidence="13" id="KW-0206">Cytoskeleton</keyword>
<evidence type="ECO:0000256" key="4">
    <source>
        <dbReference type="ARBA" id="ARBA00006831"/>
    </source>
</evidence>
<feature type="region of interest" description="Disordered" evidence="15">
    <location>
        <begin position="365"/>
        <end position="487"/>
    </location>
</feature>
<keyword evidence="6" id="KW-0217">Developmental protein</keyword>
<dbReference type="GO" id="GO:0005930">
    <property type="term" value="C:axoneme"/>
    <property type="evidence" value="ECO:0007669"/>
    <property type="project" value="UniProtKB-SubCell"/>
</dbReference>
<evidence type="ECO:0000256" key="1">
    <source>
        <dbReference type="ARBA" id="ARBA00004120"/>
    </source>
</evidence>
<evidence type="ECO:0000256" key="15">
    <source>
        <dbReference type="SAM" id="MobiDB-lite"/>
    </source>
</evidence>
<protein>
    <recommendedName>
        <fullName evidence="5">Cytoplasmic dynein 2 light intermediate chain 1</fullName>
    </recommendedName>
</protein>
<feature type="region of interest" description="Disordered" evidence="15">
    <location>
        <begin position="647"/>
        <end position="668"/>
    </location>
</feature>
<keyword evidence="14" id="KW-0966">Cell projection</keyword>
<evidence type="ECO:0000256" key="11">
    <source>
        <dbReference type="ARBA" id="ARBA00023069"/>
    </source>
</evidence>
<feature type="domain" description="CHD N-terminal" evidence="16">
    <location>
        <begin position="505"/>
        <end position="557"/>
    </location>
</feature>
<dbReference type="Proteomes" id="UP001367676">
    <property type="component" value="Unassembled WGS sequence"/>
</dbReference>
<accession>A0AAN9Y765</accession>
<sequence>MSFENKSLRDVAVILNREKLSQKKKSPADRSLLFIGSKHAGKTSIIHHLIEKDREADPSSTYLLEYKYARQSGKSLAKDVCHIWELGCGTTFASLLSVFGDLKQTNAVCVVLVVDLSIPETILRTADVLLDYVKSALKHPSTNEDGNPLPRSINIAEEEDKTYLDPFPVPLVIIGGKYDLFQNMEPTKKRVVCQYLRCLAHILQADLLFYSNSDTLTVKKTREILLHYAFSSSEAKGSVVTDTNKPLRIPAGSDSFRSIQESKSTAINYSLDKYKEALLVYSNFVRIEFCFLKNMQALLVKFDMYTATTFFIFKQKNNEEQVSEDPARDPNFEEPSIDNLCQQKTEELKRMKDIIMASQMAYDSNTSISHDDSTTASEQEEQDESTTASEEEEQDENKDGGPADTRNKKNGKKQSSEDDPKKEKRMNMKRRLDNGMENDVTSDDDNEGDLDNESSHKSKKYKKNPTKTVSAPAEPTPQPLVVSGSNSLPTSTQVCTSFGLNDVQILYGELDYQKLKTFKSFTQHVRPILAKENPKVLASNLMMLVAAKWREFSCQKPIIEQIPPPPLPPPAANTKKKVMPTVQEVCTAFSLKDVEIKYNEVDDDVDLKRYISFSSYVRPILAKENPKAANGKIMMLAAAKWREFSREDPNLTEQTPPSPPPAAAADPEKEEMVTVESVCASFGLNDVEIEYNGVENLTNYKSFTQCVRPILSKANPKAKWEEFCRQKSALPDQRPPPATAVVEKKRMPSVQEVCSSSGLKDVKIQYREIGYENLRNYKSFFHHVRLILIRENPKAHGSKIMKLVAAKWREFSSQHCSTELTDSGQNKENEVQGVTSKPTQSGISKPKVFHVSCK</sequence>
<evidence type="ECO:0000256" key="5">
    <source>
        <dbReference type="ARBA" id="ARBA00018863"/>
    </source>
</evidence>
<evidence type="ECO:0000256" key="14">
    <source>
        <dbReference type="ARBA" id="ARBA00023273"/>
    </source>
</evidence>
<dbReference type="GO" id="GO:0045504">
    <property type="term" value="F:dynein heavy chain binding"/>
    <property type="evidence" value="ECO:0007669"/>
    <property type="project" value="TreeGrafter"/>
</dbReference>
<proteinExistence type="inferred from homology"/>
<keyword evidence="8" id="KW-0493">Microtubule</keyword>
<dbReference type="SUPFAM" id="SSF52540">
    <property type="entry name" value="P-loop containing nucleoside triphosphate hydrolases"/>
    <property type="match status" value="1"/>
</dbReference>
<feature type="domain" description="CHD N-terminal" evidence="16">
    <location>
        <begin position="764"/>
        <end position="814"/>
    </location>
</feature>
<keyword evidence="9" id="KW-0970">Cilium biogenesis/degradation</keyword>
<dbReference type="GO" id="GO:0035735">
    <property type="term" value="P:intraciliary transport involved in cilium assembly"/>
    <property type="evidence" value="ECO:0007669"/>
    <property type="project" value="InterPro"/>
</dbReference>
<evidence type="ECO:0000256" key="6">
    <source>
        <dbReference type="ARBA" id="ARBA00022473"/>
    </source>
</evidence>
<evidence type="ECO:0000256" key="3">
    <source>
        <dbReference type="ARBA" id="ARBA00004430"/>
    </source>
</evidence>
<evidence type="ECO:0000256" key="9">
    <source>
        <dbReference type="ARBA" id="ARBA00022794"/>
    </source>
</evidence>
<evidence type="ECO:0000256" key="8">
    <source>
        <dbReference type="ARBA" id="ARBA00022701"/>
    </source>
</evidence>
<feature type="domain" description="CHD N-terminal" evidence="16">
    <location>
        <begin position="695"/>
        <end position="718"/>
    </location>
</feature>
<keyword evidence="10" id="KW-0243">Dynein</keyword>
<dbReference type="AlphaFoldDB" id="A0AAN9Y765"/>
<name>A0AAN9Y765_9HEMI</name>
<dbReference type="InterPro" id="IPR022780">
    <property type="entry name" value="Dynein_light_int_chain"/>
</dbReference>
<feature type="compositionally biased region" description="Polar residues" evidence="15">
    <location>
        <begin position="831"/>
        <end position="843"/>
    </location>
</feature>
<dbReference type="Pfam" id="PF08073">
    <property type="entry name" value="CHDNT"/>
    <property type="match status" value="4"/>
</dbReference>
<dbReference type="PANTHER" id="PTHR13236:SF0">
    <property type="entry name" value="CYTOPLASMIC DYNEIN 2 LIGHT INTERMEDIATE CHAIN 1"/>
    <property type="match status" value="1"/>
</dbReference>
<feature type="region of interest" description="Disordered" evidence="15">
    <location>
        <begin position="818"/>
        <end position="845"/>
    </location>
</feature>
<dbReference type="GO" id="GO:0005874">
    <property type="term" value="C:microtubule"/>
    <property type="evidence" value="ECO:0007669"/>
    <property type="project" value="UniProtKB-KW"/>
</dbReference>
<feature type="domain" description="CHD N-terminal" evidence="16">
    <location>
        <begin position="605"/>
        <end position="648"/>
    </location>
</feature>
<reference evidence="17 18" key="1">
    <citation type="submission" date="2024-03" db="EMBL/GenBank/DDBJ databases">
        <title>Adaptation during the transition from Ophiocordyceps entomopathogen to insect associate is accompanied by gene loss and intensified selection.</title>
        <authorList>
            <person name="Ward C.M."/>
            <person name="Onetto C.A."/>
            <person name="Borneman A.R."/>
        </authorList>
    </citation>
    <scope>NUCLEOTIDE SEQUENCE [LARGE SCALE GENOMIC DNA]</scope>
    <source>
        <strain evidence="17">AWRI1</strain>
        <tissue evidence="17">Single Adult Female</tissue>
    </source>
</reference>
<dbReference type="GO" id="GO:0005813">
    <property type="term" value="C:centrosome"/>
    <property type="evidence" value="ECO:0007669"/>
    <property type="project" value="UniProtKB-SubCell"/>
</dbReference>
<evidence type="ECO:0000256" key="13">
    <source>
        <dbReference type="ARBA" id="ARBA00023212"/>
    </source>
</evidence>
<evidence type="ECO:0000259" key="16">
    <source>
        <dbReference type="Pfam" id="PF08073"/>
    </source>
</evidence>
<evidence type="ECO:0000256" key="12">
    <source>
        <dbReference type="ARBA" id="ARBA00023175"/>
    </source>
</evidence>
<feature type="compositionally biased region" description="Basic and acidic residues" evidence="15">
    <location>
        <begin position="397"/>
        <end position="407"/>
    </location>
</feature>
<dbReference type="GO" id="GO:0035721">
    <property type="term" value="P:intraciliary retrograde transport"/>
    <property type="evidence" value="ECO:0007669"/>
    <property type="project" value="InterPro"/>
</dbReference>
<keyword evidence="12" id="KW-0505">Motor protein</keyword>
<dbReference type="Pfam" id="PF05783">
    <property type="entry name" value="DLIC"/>
    <property type="match status" value="1"/>
</dbReference>
<keyword evidence="11" id="KW-0969">Cilium</keyword>
<feature type="compositionally biased region" description="Basic and acidic residues" evidence="15">
    <location>
        <begin position="414"/>
        <end position="434"/>
    </location>
</feature>
<dbReference type="GO" id="GO:0005868">
    <property type="term" value="C:cytoplasmic dynein complex"/>
    <property type="evidence" value="ECO:0007669"/>
    <property type="project" value="InterPro"/>
</dbReference>
<keyword evidence="7" id="KW-0963">Cytoplasm</keyword>
<dbReference type="EMBL" id="JBBCAQ010000017">
    <property type="protein sequence ID" value="KAK7597696.1"/>
    <property type="molecule type" value="Genomic_DNA"/>
</dbReference>
<organism evidence="17 18">
    <name type="scientific">Parthenolecanium corni</name>
    <dbReference type="NCBI Taxonomy" id="536013"/>
    <lineage>
        <taxon>Eukaryota</taxon>
        <taxon>Metazoa</taxon>
        <taxon>Ecdysozoa</taxon>
        <taxon>Arthropoda</taxon>
        <taxon>Hexapoda</taxon>
        <taxon>Insecta</taxon>
        <taxon>Pterygota</taxon>
        <taxon>Neoptera</taxon>
        <taxon>Paraneoptera</taxon>
        <taxon>Hemiptera</taxon>
        <taxon>Sternorrhyncha</taxon>
        <taxon>Coccoidea</taxon>
        <taxon>Coccidae</taxon>
        <taxon>Parthenolecanium</taxon>
    </lineage>
</organism>